<dbReference type="Gene3D" id="3.30.565.10">
    <property type="entry name" value="Histidine kinase-like ATPase, C-terminal domain"/>
    <property type="match status" value="1"/>
</dbReference>
<comment type="caution">
    <text evidence="14">The sequence shown here is derived from an EMBL/GenBank/DDBJ whole genome shotgun (WGS) entry which is preliminary data.</text>
</comment>
<gene>
    <name evidence="14" type="ORF">EJ903_08475</name>
</gene>
<dbReference type="PANTHER" id="PTHR43395">
    <property type="entry name" value="SENSOR HISTIDINE KINASE CHEA"/>
    <property type="match status" value="1"/>
</dbReference>
<dbReference type="Pfam" id="PF02518">
    <property type="entry name" value="HATPase_c"/>
    <property type="match status" value="1"/>
</dbReference>
<feature type="compositionally biased region" description="Basic and acidic residues" evidence="10">
    <location>
        <begin position="501"/>
        <end position="513"/>
    </location>
</feature>
<evidence type="ECO:0000256" key="10">
    <source>
        <dbReference type="SAM" id="MobiDB-lite"/>
    </source>
</evidence>
<keyword evidence="6" id="KW-0418">Kinase</keyword>
<dbReference type="InterPro" id="IPR036641">
    <property type="entry name" value="HPT_dom_sf"/>
</dbReference>
<dbReference type="SUPFAM" id="SSF50341">
    <property type="entry name" value="CheW-like"/>
    <property type="match status" value="1"/>
</dbReference>
<dbReference type="EMBL" id="RXMA01000006">
    <property type="protein sequence ID" value="RTR21437.1"/>
    <property type="molecule type" value="Genomic_DNA"/>
</dbReference>
<keyword evidence="4 9" id="KW-0597">Phosphoprotein</keyword>
<dbReference type="RefSeq" id="WP_126614102.1">
    <property type="nucleotide sequence ID" value="NZ_JBHUCY010000001.1"/>
</dbReference>
<dbReference type="InterPro" id="IPR008207">
    <property type="entry name" value="Sig_transdc_His_kin_Hpt_dom"/>
</dbReference>
<dbReference type="SMART" id="SM00387">
    <property type="entry name" value="HATPase_c"/>
    <property type="match status" value="1"/>
</dbReference>
<dbReference type="Pfam" id="PF01627">
    <property type="entry name" value="Hpt"/>
    <property type="match status" value="1"/>
</dbReference>
<dbReference type="Proteomes" id="UP000277007">
    <property type="component" value="Unassembled WGS sequence"/>
</dbReference>
<dbReference type="PROSITE" id="PS50894">
    <property type="entry name" value="HPT"/>
    <property type="match status" value="1"/>
</dbReference>
<dbReference type="SUPFAM" id="SSF55874">
    <property type="entry name" value="ATPase domain of HSP90 chaperone/DNA topoisomerase II/histidine kinase"/>
    <property type="match status" value="1"/>
</dbReference>
<dbReference type="InterPro" id="IPR036890">
    <property type="entry name" value="HATPase_C_sf"/>
</dbReference>
<feature type="compositionally biased region" description="Pro residues" evidence="10">
    <location>
        <begin position="545"/>
        <end position="555"/>
    </location>
</feature>
<evidence type="ECO:0000256" key="7">
    <source>
        <dbReference type="ARBA" id="ARBA00023012"/>
    </source>
</evidence>
<dbReference type="PRINTS" id="PR00344">
    <property type="entry name" value="BCTRLSENSOR"/>
</dbReference>
<dbReference type="InterPro" id="IPR002545">
    <property type="entry name" value="CheW-lke_dom"/>
</dbReference>
<feature type="compositionally biased region" description="Pro residues" evidence="10">
    <location>
        <begin position="524"/>
        <end position="535"/>
    </location>
</feature>
<evidence type="ECO:0000256" key="4">
    <source>
        <dbReference type="ARBA" id="ARBA00022553"/>
    </source>
</evidence>
<dbReference type="PROSITE" id="PS50851">
    <property type="entry name" value="CHEW"/>
    <property type="match status" value="1"/>
</dbReference>
<feature type="domain" description="CheW-like" evidence="12">
    <location>
        <begin position="846"/>
        <end position="984"/>
    </location>
</feature>
<dbReference type="InterPro" id="IPR051315">
    <property type="entry name" value="Bact_Chemotaxis_CheA"/>
</dbReference>
<evidence type="ECO:0000259" key="11">
    <source>
        <dbReference type="PROSITE" id="PS50109"/>
    </source>
</evidence>
<evidence type="ECO:0000256" key="8">
    <source>
        <dbReference type="ARBA" id="ARBA00035100"/>
    </source>
</evidence>
<organism evidence="14 15">
    <name type="scientific">Azospirillum griseum</name>
    <dbReference type="NCBI Taxonomy" id="2496639"/>
    <lineage>
        <taxon>Bacteria</taxon>
        <taxon>Pseudomonadati</taxon>
        <taxon>Pseudomonadota</taxon>
        <taxon>Alphaproteobacteria</taxon>
        <taxon>Rhodospirillales</taxon>
        <taxon>Azospirillaceae</taxon>
        <taxon>Azospirillum</taxon>
    </lineage>
</organism>
<protein>
    <recommendedName>
        <fullName evidence="3">Chemotaxis protein CheA</fullName>
        <ecNumber evidence="2">2.7.13.3</ecNumber>
    </recommendedName>
</protein>
<evidence type="ECO:0000256" key="3">
    <source>
        <dbReference type="ARBA" id="ARBA00021495"/>
    </source>
</evidence>
<dbReference type="Gene3D" id="2.30.30.40">
    <property type="entry name" value="SH3 Domains"/>
    <property type="match status" value="1"/>
</dbReference>
<name>A0A3S0R9R7_9PROT</name>
<dbReference type="FunFam" id="3.30.565.10:FF:000016">
    <property type="entry name" value="Chemotaxis protein CheA, putative"/>
    <property type="match status" value="1"/>
</dbReference>
<evidence type="ECO:0000313" key="14">
    <source>
        <dbReference type="EMBL" id="RTR21437.1"/>
    </source>
</evidence>
<sequence length="997" mass="106125">MSELIETLWRQFGVEAGEHFDAIERLLSDPSGEAGGAERVAALFRSFHSLKGAARAMDLFAMEAVAHRAETILGRVRGGTLTLAGPVADGLLEALDALRGLAELAERERKDGKADADLLARLDALGGGPDGAAAKPVPAQPAPPPAKLHDNDKLLVRFVGLLHDGMATLTRALDLSVLDEEGFRSVDDTAERLEIACERLNFLPFADVFRRFRAGMSDRDPDAILRELQALTLASARVGRLSGRDAGSAILATLLADHNAQALARGTNRCLELMADPAQVHGESAGEELAGQLDRLAATLDILSLPRAAALMRVVGDVVRRAAPLTHADWPGLLADSRAMVARLSHQATLDPPEDLDSDACAALEDRLRRFVDAASAAAESRRPFTAEELTAFGLDSGLLRFLSPDSAADLRAAVADPTLSLYEVTAFLESSAEVASGFVAWLGSAVRAITNWPEFIDGKTWLRVLVAAPPDVATLQAGLRAINPAGDLLHLRRCAPDLEDHAEETPPEREEPATDALPATLTPAPPAPAAPMVPPSSSIAAPASPTPVVQPPAAPSAARAPAPTSGGVLRVPGEVVDRFMSRIDGMVLLSGELNATANDLRLEQALAALTDRLGAGDPALRAVQEAVEHHRRALLDLDAQLSRSVDRLRESALDLRVVPIDTLFSQFPRVVRELARVQGKTVRFLVDGGDVRIDKSMVETLYDPLMHMVRNAIDHGVESPADREAAGKPGQATLSLRAVQRNSRVVVEIADDGRGIATEAVRAKAVRSGLIGEEDSHRLPPDALHDFIFASGFSTAEAVTETSGRGVGMDVVRNAITRLGGSIAIRTREGVGTAFAIDLPLSAAIVRTLLVQIGDQVLAIPDRCVEEVCGFTADAFRVVSGRWTVLRRNRILPVVRLADALGFPADGPWPPQGEGQRLIVVLRQGDRRIGLEIDTLLRRGDLFVRESHPGLADVPGVGGVSLLNDGRIVIILDGDELYRLAAAAQRQSAETVAAHL</sequence>
<dbReference type="SUPFAM" id="SSF47226">
    <property type="entry name" value="Histidine-containing phosphotransfer domain, HPT domain"/>
    <property type="match status" value="1"/>
</dbReference>
<evidence type="ECO:0000256" key="5">
    <source>
        <dbReference type="ARBA" id="ARBA00022679"/>
    </source>
</evidence>
<feature type="compositionally biased region" description="Low complexity" evidence="10">
    <location>
        <begin position="556"/>
        <end position="565"/>
    </location>
</feature>
<dbReference type="Gene3D" id="1.20.120.160">
    <property type="entry name" value="HPT domain"/>
    <property type="match status" value="1"/>
</dbReference>
<keyword evidence="5" id="KW-0808">Transferase</keyword>
<dbReference type="SMART" id="SM00073">
    <property type="entry name" value="HPT"/>
    <property type="match status" value="1"/>
</dbReference>
<keyword evidence="15" id="KW-1185">Reference proteome</keyword>
<evidence type="ECO:0000256" key="6">
    <source>
        <dbReference type="ARBA" id="ARBA00022777"/>
    </source>
</evidence>
<feature type="domain" description="HPt" evidence="13">
    <location>
        <begin position="1"/>
        <end position="105"/>
    </location>
</feature>
<dbReference type="InterPro" id="IPR003594">
    <property type="entry name" value="HATPase_dom"/>
</dbReference>
<dbReference type="EC" id="2.7.13.3" evidence="2"/>
<dbReference type="InterPro" id="IPR004358">
    <property type="entry name" value="Sig_transdc_His_kin-like_C"/>
</dbReference>
<evidence type="ECO:0000256" key="2">
    <source>
        <dbReference type="ARBA" id="ARBA00012438"/>
    </source>
</evidence>
<proteinExistence type="predicted"/>
<dbReference type="AlphaFoldDB" id="A0A3S0R9R7"/>
<feature type="domain" description="Histidine kinase" evidence="11">
    <location>
        <begin position="589"/>
        <end position="844"/>
    </location>
</feature>
<comment type="catalytic activity">
    <reaction evidence="1">
        <text>ATP + protein L-histidine = ADP + protein N-phospho-L-histidine.</text>
        <dbReference type="EC" id="2.7.13.3"/>
    </reaction>
</comment>
<evidence type="ECO:0000259" key="13">
    <source>
        <dbReference type="PROSITE" id="PS50894"/>
    </source>
</evidence>
<dbReference type="InterPro" id="IPR036061">
    <property type="entry name" value="CheW-like_dom_sf"/>
</dbReference>
<feature type="region of interest" description="Disordered" evidence="10">
    <location>
        <begin position="501"/>
        <end position="570"/>
    </location>
</feature>
<feature type="modified residue" description="Phosphohistidine" evidence="9">
    <location>
        <position position="48"/>
    </location>
</feature>
<dbReference type="GO" id="GO:0000155">
    <property type="term" value="F:phosphorelay sensor kinase activity"/>
    <property type="evidence" value="ECO:0007669"/>
    <property type="project" value="UniProtKB-ARBA"/>
</dbReference>
<evidence type="ECO:0000256" key="9">
    <source>
        <dbReference type="PROSITE-ProRule" id="PRU00110"/>
    </source>
</evidence>
<dbReference type="PROSITE" id="PS50109">
    <property type="entry name" value="HIS_KIN"/>
    <property type="match status" value="1"/>
</dbReference>
<dbReference type="PANTHER" id="PTHR43395:SF8">
    <property type="entry name" value="HISTIDINE KINASE"/>
    <property type="match status" value="1"/>
</dbReference>
<evidence type="ECO:0000313" key="15">
    <source>
        <dbReference type="Proteomes" id="UP000277007"/>
    </source>
</evidence>
<dbReference type="InterPro" id="IPR005467">
    <property type="entry name" value="His_kinase_dom"/>
</dbReference>
<comment type="function">
    <text evidence="8">Involved in the transmission of sensory signals from the chemoreceptors to the flagellar motors. CheA is autophosphorylated; it can transfer its phosphate group to either CheB or CheY.</text>
</comment>
<evidence type="ECO:0000259" key="12">
    <source>
        <dbReference type="PROSITE" id="PS50851"/>
    </source>
</evidence>
<evidence type="ECO:0000256" key="1">
    <source>
        <dbReference type="ARBA" id="ARBA00000085"/>
    </source>
</evidence>
<keyword evidence="7" id="KW-0902">Two-component regulatory system</keyword>
<reference evidence="14 15" key="1">
    <citation type="submission" date="2018-12" db="EMBL/GenBank/DDBJ databases">
        <authorList>
            <person name="Yang Y."/>
        </authorList>
    </citation>
    <scope>NUCLEOTIDE SEQUENCE [LARGE SCALE GENOMIC DNA]</scope>
    <source>
        <strain evidence="14 15">L-25-5w-1</strain>
    </source>
</reference>
<dbReference type="CDD" id="cd00088">
    <property type="entry name" value="HPT"/>
    <property type="match status" value="1"/>
</dbReference>
<accession>A0A3S0R9R7</accession>
<dbReference type="GO" id="GO:0006935">
    <property type="term" value="P:chemotaxis"/>
    <property type="evidence" value="ECO:0007669"/>
    <property type="project" value="InterPro"/>
</dbReference>
<dbReference type="Pfam" id="PF01584">
    <property type="entry name" value="CheW"/>
    <property type="match status" value="1"/>
</dbReference>
<dbReference type="OrthoDB" id="9803176at2"/>
<dbReference type="SMART" id="SM00260">
    <property type="entry name" value="CheW"/>
    <property type="match status" value="1"/>
</dbReference>